<dbReference type="InterPro" id="IPR003699">
    <property type="entry name" value="QueA"/>
</dbReference>
<dbReference type="AlphaFoldDB" id="A0A2N7PKQ3"/>
<dbReference type="InterPro" id="IPR042119">
    <property type="entry name" value="QueA_dom2"/>
</dbReference>
<dbReference type="NCBIfam" id="NF001140">
    <property type="entry name" value="PRK00147.1"/>
    <property type="match status" value="1"/>
</dbReference>
<keyword evidence="2 5" id="KW-0808">Transferase</keyword>
<evidence type="ECO:0000256" key="4">
    <source>
        <dbReference type="ARBA" id="ARBA00022785"/>
    </source>
</evidence>
<protein>
    <recommendedName>
        <fullName evidence="5">S-adenosylmethionine:tRNA ribosyltransferase-isomerase</fullName>
        <ecNumber evidence="5">2.4.99.17</ecNumber>
    </recommendedName>
    <alternativeName>
        <fullName evidence="5">Queuosine biosynthesis protein QueA</fullName>
    </alternativeName>
</protein>
<dbReference type="PANTHER" id="PTHR30307:SF0">
    <property type="entry name" value="S-ADENOSYLMETHIONINE:TRNA RIBOSYLTRANSFERASE-ISOMERASE"/>
    <property type="match status" value="1"/>
</dbReference>
<dbReference type="Gene3D" id="2.40.10.240">
    <property type="entry name" value="QueA-like"/>
    <property type="match status" value="1"/>
</dbReference>
<dbReference type="PANTHER" id="PTHR30307">
    <property type="entry name" value="S-ADENOSYLMETHIONINE:TRNA RIBOSYLTRANSFERASE-ISOMERASE"/>
    <property type="match status" value="1"/>
</dbReference>
<dbReference type="EMBL" id="PNIE01000026">
    <property type="protein sequence ID" value="PMP63855.1"/>
    <property type="molecule type" value="Genomic_DNA"/>
</dbReference>
<keyword evidence="3 5" id="KW-0949">S-adenosyl-L-methionine</keyword>
<comment type="pathway">
    <text evidence="5">tRNA modification; tRNA-queuosine biosynthesis.</text>
</comment>
<comment type="catalytic activity">
    <reaction evidence="5">
        <text>7-aminomethyl-7-carbaguanosine(34) in tRNA + S-adenosyl-L-methionine = epoxyqueuosine(34) in tRNA + adenine + L-methionine + 2 H(+)</text>
        <dbReference type="Rhea" id="RHEA:32155"/>
        <dbReference type="Rhea" id="RHEA-COMP:10342"/>
        <dbReference type="Rhea" id="RHEA-COMP:18582"/>
        <dbReference type="ChEBI" id="CHEBI:15378"/>
        <dbReference type="ChEBI" id="CHEBI:16708"/>
        <dbReference type="ChEBI" id="CHEBI:57844"/>
        <dbReference type="ChEBI" id="CHEBI:59789"/>
        <dbReference type="ChEBI" id="CHEBI:82833"/>
        <dbReference type="ChEBI" id="CHEBI:194443"/>
        <dbReference type="EC" id="2.4.99.17"/>
    </reaction>
</comment>
<evidence type="ECO:0000313" key="6">
    <source>
        <dbReference type="EMBL" id="PMP63855.1"/>
    </source>
</evidence>
<evidence type="ECO:0000256" key="1">
    <source>
        <dbReference type="ARBA" id="ARBA00022490"/>
    </source>
</evidence>
<reference evidence="6 7" key="1">
    <citation type="submission" date="2018-01" db="EMBL/GenBank/DDBJ databases">
        <title>Metagenomic assembled genomes from two thermal pools in the Uzon Caldera, Kamchatka, Russia.</title>
        <authorList>
            <person name="Wilkins L."/>
            <person name="Ettinger C."/>
        </authorList>
    </citation>
    <scope>NUCLEOTIDE SEQUENCE [LARGE SCALE GENOMIC DNA]</scope>
    <source>
        <strain evidence="6">ZAV-15</strain>
    </source>
</reference>
<dbReference type="Proteomes" id="UP000235731">
    <property type="component" value="Unassembled WGS sequence"/>
</dbReference>
<dbReference type="GO" id="GO:0008616">
    <property type="term" value="P:tRNA queuosine(34) biosynthetic process"/>
    <property type="evidence" value="ECO:0007669"/>
    <property type="project" value="UniProtKB-UniRule"/>
</dbReference>
<dbReference type="InterPro" id="IPR042118">
    <property type="entry name" value="QueA_dom1"/>
</dbReference>
<gene>
    <name evidence="5" type="primary">queA</name>
    <name evidence="6" type="ORF">C0197_01765</name>
</gene>
<evidence type="ECO:0000313" key="7">
    <source>
        <dbReference type="Proteomes" id="UP000235731"/>
    </source>
</evidence>
<evidence type="ECO:0000256" key="3">
    <source>
        <dbReference type="ARBA" id="ARBA00022691"/>
    </source>
</evidence>
<keyword evidence="6" id="KW-0413">Isomerase</keyword>
<dbReference type="GO" id="GO:0005737">
    <property type="term" value="C:cytoplasm"/>
    <property type="evidence" value="ECO:0007669"/>
    <property type="project" value="UniProtKB-SubCell"/>
</dbReference>
<dbReference type="NCBIfam" id="TIGR00113">
    <property type="entry name" value="queA"/>
    <property type="match status" value="1"/>
</dbReference>
<comment type="similarity">
    <text evidence="5">Belongs to the QueA family.</text>
</comment>
<organism evidence="6 7">
    <name type="scientific">Caldimicrobium thiodismutans</name>
    <dbReference type="NCBI Taxonomy" id="1653476"/>
    <lineage>
        <taxon>Bacteria</taxon>
        <taxon>Pseudomonadati</taxon>
        <taxon>Thermodesulfobacteriota</taxon>
        <taxon>Thermodesulfobacteria</taxon>
        <taxon>Thermodesulfobacteriales</taxon>
        <taxon>Thermodesulfobacteriaceae</taxon>
        <taxon>Caldimicrobium</taxon>
    </lineage>
</organism>
<dbReference type="Gene3D" id="3.40.1780.10">
    <property type="entry name" value="QueA-like"/>
    <property type="match status" value="1"/>
</dbReference>
<accession>A0A2N7PKQ3</accession>
<dbReference type="Pfam" id="PF02547">
    <property type="entry name" value="Queuosine_synth"/>
    <property type="match status" value="1"/>
</dbReference>
<comment type="subunit">
    <text evidence="5">Monomer.</text>
</comment>
<keyword evidence="4 5" id="KW-0671">Queuosine biosynthesis</keyword>
<dbReference type="HAMAP" id="MF_00113">
    <property type="entry name" value="QueA"/>
    <property type="match status" value="1"/>
</dbReference>
<keyword evidence="1 5" id="KW-0963">Cytoplasm</keyword>
<evidence type="ECO:0000256" key="5">
    <source>
        <dbReference type="HAMAP-Rule" id="MF_00113"/>
    </source>
</evidence>
<dbReference type="InterPro" id="IPR036100">
    <property type="entry name" value="QueA_sf"/>
</dbReference>
<dbReference type="UniPathway" id="UPA00392"/>
<dbReference type="GO" id="GO:0051075">
    <property type="term" value="F:S-adenosylmethionine:tRNA ribosyltransferase-isomerase activity"/>
    <property type="evidence" value="ECO:0007669"/>
    <property type="project" value="UniProtKB-EC"/>
</dbReference>
<sequence>MPQIPKEFHLDYYDYSLPENLIAYYPPKERTESKLLVIDRKTKKFYFHEKFSEIENYFQEGDLLVLNNTKVFPARIKVRKKTGGEVELLLFKKPQGFFFETEALIKGKRLKPKMELFSEDRELKITLLESLSSGKFRIRLESSNLPLETIMEKVGKAPLPPYIKREPEELDLLRYQTVFAEKEGSIAAPTAGFHFDKALLERLQNRGIRIIYITLHVGYGTFAPIKVKDIRLHRVEPEYVEVSEEAVKEVVSALEEKRRVIACGTTVTRTLEFLARKEFKPYKGLCDLYIYPPFEFKVVSALITNFHLPKSSLLLLVCAFAGRDLILKAYEEAIKRGYRFYSYGDATFII</sequence>
<dbReference type="EC" id="2.4.99.17" evidence="5"/>
<comment type="subcellular location">
    <subcellularLocation>
        <location evidence="5">Cytoplasm</location>
    </subcellularLocation>
</comment>
<comment type="function">
    <text evidence="5">Transfers and isomerizes the ribose moiety from AdoMet to the 7-aminomethyl group of 7-deazaguanine (preQ1-tRNA) to give epoxyqueuosine (oQ-tRNA).</text>
</comment>
<evidence type="ECO:0000256" key="2">
    <source>
        <dbReference type="ARBA" id="ARBA00022679"/>
    </source>
</evidence>
<dbReference type="SUPFAM" id="SSF111337">
    <property type="entry name" value="QueA-like"/>
    <property type="match status" value="1"/>
</dbReference>
<comment type="caution">
    <text evidence="6">The sequence shown here is derived from an EMBL/GenBank/DDBJ whole genome shotgun (WGS) entry which is preliminary data.</text>
</comment>
<name>A0A2N7PKQ3_9BACT</name>
<proteinExistence type="inferred from homology"/>